<accession>A0A0F8VFH5</accession>
<dbReference type="AlphaFoldDB" id="A0A0F8VFH5"/>
<proteinExistence type="predicted"/>
<name>A0A0F8VFH5_9ZZZZ</name>
<organism evidence="1">
    <name type="scientific">marine sediment metagenome</name>
    <dbReference type="NCBI Taxonomy" id="412755"/>
    <lineage>
        <taxon>unclassified sequences</taxon>
        <taxon>metagenomes</taxon>
        <taxon>ecological metagenomes</taxon>
    </lineage>
</organism>
<reference evidence="1" key="1">
    <citation type="journal article" date="2015" name="Nature">
        <title>Complex archaea that bridge the gap between prokaryotes and eukaryotes.</title>
        <authorList>
            <person name="Spang A."/>
            <person name="Saw J.H."/>
            <person name="Jorgensen S.L."/>
            <person name="Zaremba-Niedzwiedzka K."/>
            <person name="Martijn J."/>
            <person name="Lind A.E."/>
            <person name="van Eijk R."/>
            <person name="Schleper C."/>
            <person name="Guy L."/>
            <person name="Ettema T.J."/>
        </authorList>
    </citation>
    <scope>NUCLEOTIDE SEQUENCE</scope>
</reference>
<dbReference type="EMBL" id="LAZR01070263">
    <property type="protein sequence ID" value="KKK43233.1"/>
    <property type="molecule type" value="Genomic_DNA"/>
</dbReference>
<sequence>MKMKERKVCKKEECKKIIPSWNKSGYCRHHYMLNWQRKNQKKLQSKNICIDCGKRKGAKVVCPHCNGLIKT</sequence>
<protein>
    <submittedName>
        <fullName evidence="1">Uncharacterized protein</fullName>
    </submittedName>
</protein>
<evidence type="ECO:0000313" key="1">
    <source>
        <dbReference type="EMBL" id="KKK43233.1"/>
    </source>
</evidence>
<comment type="caution">
    <text evidence="1">The sequence shown here is derived from an EMBL/GenBank/DDBJ whole genome shotgun (WGS) entry which is preliminary data.</text>
</comment>
<gene>
    <name evidence="1" type="ORF">LCGC14_3168730</name>
</gene>